<keyword evidence="5" id="KW-1185">Reference proteome</keyword>
<evidence type="ECO:0000313" key="4">
    <source>
        <dbReference type="EMBL" id="TFJ99593.1"/>
    </source>
</evidence>
<evidence type="ECO:0000256" key="2">
    <source>
        <dbReference type="SAM" id="MobiDB-lite"/>
    </source>
</evidence>
<dbReference type="PANTHER" id="PTHR47219:SF4">
    <property type="entry name" value="TBC1 DOMAIN FAMILY MEMBER 10A"/>
    <property type="match status" value="1"/>
</dbReference>
<evidence type="ECO:0000256" key="1">
    <source>
        <dbReference type="ARBA" id="ARBA00022468"/>
    </source>
</evidence>
<dbReference type="Gene3D" id="1.10.472.80">
    <property type="entry name" value="Ypt/Rab-GAP domain of gyp1p, domain 3"/>
    <property type="match status" value="1"/>
</dbReference>
<evidence type="ECO:0000259" key="3">
    <source>
        <dbReference type="PROSITE" id="PS50086"/>
    </source>
</evidence>
<keyword evidence="1" id="KW-0343">GTPase activation</keyword>
<sequence length="582" mass="65323">MLPAASALSGAKGNDSKEEISLQRLWGACWTEVLARDGCTAVPLGHCSIGNGPSTEHELRGLGTLKGAGLVGMASGPMSSADSSSLSTLEELSDAFDSALGRHDDSSSLGSDSELNGAAPYRQTDRYGFLGASSAQDGPGQPPVELIRHREARWLEMTSHWEKAMARRYKKVKVLCRKGIPSSMRARCWPLLCGGQASMDRNHGKYKELEQSPGDPQWLETIEKDIHRQFPFHEMFLSPEGHGQRGLMHLLKAYTVYRPREGYCQAQGPVAAVLLMHMPAEQAFWCLVQISERYLPGYYSPEMEAVLLDGEVFVALLRRVCPKAYKHLQKHSVGPLLYVTEWFLCLYSRTLPFPTVLRIWDAFLSEGVKVLFRVGLVLVRLALGSSENLRDCTGVVETLEKLRSIPARLLQEDTFMAEVHNVAVSDRDVERECRTQLAKLRKVRPDFGYRPEQRLPNAKAVFDSQQLEDAQQPGKGRHPAPAFLIPEIVVDPPPSPPKEQRRLERERLKEQRRQEQERRRQEEAAEKQARKKKPPGRKKPDTRGKTFHVAQRPMLSLAQEGGEGEEPGPAKRNSAPYLETYF</sequence>
<dbReference type="FunFam" id="1.10.10.750:FF:000001">
    <property type="entry name" value="TBC1 domain family member 10A"/>
    <property type="match status" value="1"/>
</dbReference>
<dbReference type="GO" id="GO:0005096">
    <property type="term" value="F:GTPase activator activity"/>
    <property type="evidence" value="ECO:0007669"/>
    <property type="project" value="UniProtKB-KW"/>
</dbReference>
<dbReference type="OrthoDB" id="159449at2759"/>
<protein>
    <submittedName>
        <fullName evidence="4">Carabin</fullName>
    </submittedName>
</protein>
<dbReference type="PANTHER" id="PTHR47219">
    <property type="entry name" value="RAB GTPASE-ACTIVATING PROTEIN 1-LIKE"/>
    <property type="match status" value="1"/>
</dbReference>
<gene>
    <name evidence="4" type="ORF">DR999_PMT18376</name>
</gene>
<dbReference type="FunFam" id="1.10.472.80:FF:000008">
    <property type="entry name" value="TBC1 domain family member 10A"/>
    <property type="match status" value="1"/>
</dbReference>
<feature type="region of interest" description="Disordered" evidence="2">
    <location>
        <begin position="486"/>
        <end position="582"/>
    </location>
</feature>
<dbReference type="SMART" id="SM00164">
    <property type="entry name" value="TBC"/>
    <property type="match status" value="1"/>
</dbReference>
<feature type="domain" description="Rab-GAP TBC" evidence="3">
    <location>
        <begin position="179"/>
        <end position="367"/>
    </location>
</feature>
<dbReference type="AlphaFoldDB" id="A0A4D9DXT8"/>
<dbReference type="InterPro" id="IPR000195">
    <property type="entry name" value="Rab-GAP-TBC_dom"/>
</dbReference>
<dbReference type="InterPro" id="IPR050302">
    <property type="entry name" value="Rab_GAP_TBC_domain"/>
</dbReference>
<evidence type="ECO:0000313" key="5">
    <source>
        <dbReference type="Proteomes" id="UP000297703"/>
    </source>
</evidence>
<comment type="caution">
    <text evidence="4">The sequence shown here is derived from an EMBL/GenBank/DDBJ whole genome shotgun (WGS) entry which is preliminary data.</text>
</comment>
<dbReference type="InterPro" id="IPR035969">
    <property type="entry name" value="Rab-GAP_TBC_sf"/>
</dbReference>
<dbReference type="PROSITE" id="PS50086">
    <property type="entry name" value="TBC_RABGAP"/>
    <property type="match status" value="1"/>
</dbReference>
<dbReference type="Gene3D" id="1.10.8.270">
    <property type="entry name" value="putative rabgap domain of human tbc1 domain family member 14 like domains"/>
    <property type="match status" value="1"/>
</dbReference>
<reference evidence="4 5" key="2">
    <citation type="submission" date="2019-04" db="EMBL/GenBank/DDBJ databases">
        <title>The genome sequence of big-headed turtle.</title>
        <authorList>
            <person name="Gong S."/>
        </authorList>
    </citation>
    <scope>NUCLEOTIDE SEQUENCE [LARGE SCALE GENOMIC DNA]</scope>
    <source>
        <strain evidence="4">DO16091913</strain>
        <tissue evidence="4">Muscle</tissue>
    </source>
</reference>
<proteinExistence type="predicted"/>
<reference evidence="4 5" key="1">
    <citation type="submission" date="2019-04" db="EMBL/GenBank/DDBJ databases">
        <title>Draft genome of the big-headed turtle Platysternon megacephalum.</title>
        <authorList>
            <person name="Gong S."/>
        </authorList>
    </citation>
    <scope>NUCLEOTIDE SEQUENCE [LARGE SCALE GENOMIC DNA]</scope>
    <source>
        <strain evidence="4">DO16091913</strain>
        <tissue evidence="4">Muscle</tissue>
    </source>
</reference>
<name>A0A4D9DXT8_9SAUR</name>
<dbReference type="SUPFAM" id="SSF47923">
    <property type="entry name" value="Ypt/Rab-GAP domain of gyp1p"/>
    <property type="match status" value="2"/>
</dbReference>
<dbReference type="Gene3D" id="1.10.10.750">
    <property type="entry name" value="Ypt/Rab-GAP domain of gyp1p, domain 1"/>
    <property type="match status" value="1"/>
</dbReference>
<dbReference type="Pfam" id="PF00566">
    <property type="entry name" value="RabGAP-TBC"/>
    <property type="match status" value="1"/>
</dbReference>
<dbReference type="FunFam" id="1.10.8.270:FF:000007">
    <property type="entry name" value="TBC1 domain family member 10A"/>
    <property type="match status" value="1"/>
</dbReference>
<accession>A0A4D9DXT8</accession>
<feature type="compositionally biased region" description="Basic and acidic residues" evidence="2">
    <location>
        <begin position="498"/>
        <end position="528"/>
    </location>
</feature>
<dbReference type="STRING" id="55544.A0A4D9DXT8"/>
<dbReference type="GO" id="GO:0005886">
    <property type="term" value="C:plasma membrane"/>
    <property type="evidence" value="ECO:0007669"/>
    <property type="project" value="UniProtKB-ARBA"/>
</dbReference>
<dbReference type="GO" id="GO:0031267">
    <property type="term" value="F:small GTPase binding"/>
    <property type="evidence" value="ECO:0007669"/>
    <property type="project" value="TreeGrafter"/>
</dbReference>
<dbReference type="Proteomes" id="UP000297703">
    <property type="component" value="Unassembled WGS sequence"/>
</dbReference>
<dbReference type="EMBL" id="QXTE01000319">
    <property type="protein sequence ID" value="TFJ99593.1"/>
    <property type="molecule type" value="Genomic_DNA"/>
</dbReference>
<organism evidence="4 5">
    <name type="scientific">Platysternon megacephalum</name>
    <name type="common">big-headed turtle</name>
    <dbReference type="NCBI Taxonomy" id="55544"/>
    <lineage>
        <taxon>Eukaryota</taxon>
        <taxon>Metazoa</taxon>
        <taxon>Chordata</taxon>
        <taxon>Craniata</taxon>
        <taxon>Vertebrata</taxon>
        <taxon>Euteleostomi</taxon>
        <taxon>Archelosauria</taxon>
        <taxon>Testudinata</taxon>
        <taxon>Testudines</taxon>
        <taxon>Cryptodira</taxon>
        <taxon>Durocryptodira</taxon>
        <taxon>Testudinoidea</taxon>
        <taxon>Platysternidae</taxon>
        <taxon>Platysternon</taxon>
    </lineage>
</organism>